<name>K1TB68_9ZZZZ</name>
<dbReference type="EMBL" id="AJWY01007548">
    <property type="protein sequence ID" value="EKC63680.1"/>
    <property type="molecule type" value="Genomic_DNA"/>
</dbReference>
<evidence type="ECO:0000313" key="1">
    <source>
        <dbReference type="EMBL" id="EKC63680.1"/>
    </source>
</evidence>
<keyword evidence="1" id="KW-0456">Lyase</keyword>
<reference evidence="1" key="1">
    <citation type="journal article" date="2013" name="Environ. Microbiol.">
        <title>Microbiota from the distal guts of lean and obese adolescents exhibit partial functional redundancy besides clear differences in community structure.</title>
        <authorList>
            <person name="Ferrer M."/>
            <person name="Ruiz A."/>
            <person name="Lanza F."/>
            <person name="Haange S.B."/>
            <person name="Oberbach A."/>
            <person name="Till H."/>
            <person name="Bargiela R."/>
            <person name="Campoy C."/>
            <person name="Segura M.T."/>
            <person name="Richter M."/>
            <person name="von Bergen M."/>
            <person name="Seifert J."/>
            <person name="Suarez A."/>
        </authorList>
    </citation>
    <scope>NUCLEOTIDE SEQUENCE</scope>
</reference>
<dbReference type="Gene3D" id="3.80.30.30">
    <property type="match status" value="1"/>
</dbReference>
<dbReference type="GO" id="GO:0016829">
    <property type="term" value="F:lyase activity"/>
    <property type="evidence" value="ECO:0007669"/>
    <property type="project" value="UniProtKB-KW"/>
</dbReference>
<protein>
    <submittedName>
        <fullName evidence="1">DNA repair photolyase</fullName>
    </submittedName>
</protein>
<sequence length="314" mass="35480">MIDWNGIKIVETDCMLPIDRVKPYARNAKRHPQEQIDEIKASLKALKIFAETGYPFVVSTKGNVIADERYIDVIKDCNVVLQVSAACSLYNKIEKGAPTFDERVATIKKVAPYVPRVIVRIQPYMIEAHREIMQSLSKMKEAGAYGVIVEGMKFAKPFSGMVKIAGDYCYKSQELKPRYEEIRERAHELGLAFFCGENRLRTMGDDMCCCGIVGLNGFKGTNFNLEHLYNGDVQKPTGKMQEAGSARCFSAIFQTTVGNDMLKKNSFADVMSSKNLFRMYKTAVLGIGESKGDCKENENKEIERTWERIKAKMQ</sequence>
<gene>
    <name evidence="1" type="ORF">LEA_11216</name>
</gene>
<accession>K1TB68</accession>
<organism evidence="1">
    <name type="scientific">human gut metagenome</name>
    <dbReference type="NCBI Taxonomy" id="408170"/>
    <lineage>
        <taxon>unclassified sequences</taxon>
        <taxon>metagenomes</taxon>
        <taxon>organismal metagenomes</taxon>
    </lineage>
</organism>
<comment type="caution">
    <text evidence="1">The sequence shown here is derived from an EMBL/GenBank/DDBJ whole genome shotgun (WGS) entry which is preliminary data.</text>
</comment>
<proteinExistence type="predicted"/>
<dbReference type="AlphaFoldDB" id="K1TB68"/>